<evidence type="ECO:0000256" key="4">
    <source>
        <dbReference type="ARBA" id="ARBA00022801"/>
    </source>
</evidence>
<dbReference type="GO" id="GO:0009254">
    <property type="term" value="P:peptidoglycan turnover"/>
    <property type="evidence" value="ECO:0007669"/>
    <property type="project" value="TreeGrafter"/>
</dbReference>
<evidence type="ECO:0000256" key="6">
    <source>
        <dbReference type="SAM" id="MobiDB-lite"/>
    </source>
</evidence>
<reference evidence="8 9" key="1">
    <citation type="submission" date="2014-12" db="EMBL/GenBank/DDBJ databases">
        <title>Draft genome sequences of 29 type strains of Enterococci.</title>
        <authorList>
            <person name="Zhong Z."/>
            <person name="Sun Z."/>
            <person name="Liu W."/>
            <person name="Zhang W."/>
            <person name="Zhang H."/>
        </authorList>
    </citation>
    <scope>NUCLEOTIDE SEQUENCE [LARGE SCALE GENOMIC DNA]</scope>
    <source>
        <strain evidence="8 9">DSM 17690</strain>
    </source>
</reference>
<evidence type="ECO:0000256" key="3">
    <source>
        <dbReference type="ARBA" id="ARBA00012663"/>
    </source>
</evidence>
<dbReference type="EC" id="3.2.1.52" evidence="3"/>
<dbReference type="GO" id="GO:0005975">
    <property type="term" value="P:carbohydrate metabolic process"/>
    <property type="evidence" value="ECO:0007669"/>
    <property type="project" value="InterPro"/>
</dbReference>
<keyword evidence="9" id="KW-1185">Reference proteome</keyword>
<dbReference type="Proteomes" id="UP000182149">
    <property type="component" value="Unassembled WGS sequence"/>
</dbReference>
<dbReference type="AlphaFoldDB" id="A0A1L8QQW7"/>
<evidence type="ECO:0000256" key="1">
    <source>
        <dbReference type="ARBA" id="ARBA00001231"/>
    </source>
</evidence>
<dbReference type="GO" id="GO:0004563">
    <property type="term" value="F:beta-N-acetylhexosaminidase activity"/>
    <property type="evidence" value="ECO:0007669"/>
    <property type="project" value="UniProtKB-EC"/>
</dbReference>
<dbReference type="InterPro" id="IPR001764">
    <property type="entry name" value="Glyco_hydro_3_N"/>
</dbReference>
<dbReference type="PROSITE" id="PS00775">
    <property type="entry name" value="GLYCOSYL_HYDROL_F3"/>
    <property type="match status" value="1"/>
</dbReference>
<dbReference type="PANTHER" id="PTHR30480">
    <property type="entry name" value="BETA-HEXOSAMINIDASE-RELATED"/>
    <property type="match status" value="1"/>
</dbReference>
<dbReference type="SUPFAM" id="SSF51445">
    <property type="entry name" value="(Trans)glycosidases"/>
    <property type="match status" value="1"/>
</dbReference>
<accession>A0A1L8QQW7</accession>
<keyword evidence="4" id="KW-0378">Hydrolase</keyword>
<dbReference type="Gene3D" id="3.20.20.300">
    <property type="entry name" value="Glycoside hydrolase, family 3, N-terminal domain"/>
    <property type="match status" value="1"/>
</dbReference>
<dbReference type="InterPro" id="IPR019800">
    <property type="entry name" value="Glyco_hydro_3_AS"/>
</dbReference>
<dbReference type="EMBL" id="JXKD01000012">
    <property type="protein sequence ID" value="OJG09880.1"/>
    <property type="molecule type" value="Genomic_DNA"/>
</dbReference>
<keyword evidence="5" id="KW-0326">Glycosidase</keyword>
<feature type="domain" description="Glycoside hydrolase family 3 N-terminal" evidence="7">
    <location>
        <begin position="86"/>
        <end position="399"/>
    </location>
</feature>
<dbReference type="Pfam" id="PF00933">
    <property type="entry name" value="Glyco_hydro_3"/>
    <property type="match status" value="1"/>
</dbReference>
<organism evidence="8 9">
    <name type="scientific">Enterococcus aquimarinus</name>
    <dbReference type="NCBI Taxonomy" id="328396"/>
    <lineage>
        <taxon>Bacteria</taxon>
        <taxon>Bacillati</taxon>
        <taxon>Bacillota</taxon>
        <taxon>Bacilli</taxon>
        <taxon>Lactobacillales</taxon>
        <taxon>Enterococcaceae</taxon>
        <taxon>Enterococcus</taxon>
    </lineage>
</organism>
<dbReference type="InterPro" id="IPR017853">
    <property type="entry name" value="GH"/>
</dbReference>
<evidence type="ECO:0000256" key="2">
    <source>
        <dbReference type="ARBA" id="ARBA00005336"/>
    </source>
</evidence>
<proteinExistence type="inferred from homology"/>
<evidence type="ECO:0000256" key="5">
    <source>
        <dbReference type="ARBA" id="ARBA00023295"/>
    </source>
</evidence>
<comment type="catalytic activity">
    <reaction evidence="1">
        <text>Hydrolysis of terminal non-reducing N-acetyl-D-hexosamine residues in N-acetyl-beta-D-hexosaminides.</text>
        <dbReference type="EC" id="3.2.1.52"/>
    </reaction>
</comment>
<dbReference type="STRING" id="328396.RU93_GL000519"/>
<dbReference type="InterPro" id="IPR036962">
    <property type="entry name" value="Glyco_hydro_3_N_sf"/>
</dbReference>
<sequence>MNKQTLASLGLLALALIVGVMIWFNQPSNDATGPTDTSSTTSTETTTSTTATQPSTTRSSDNTTESTTAPNESTTWLDQKIAEMSIAEKVGQLFLVRYPGDTALTDSQMYHLGGFLLFGQDVENATAESLITQIQTLQANSEIPLLIGADEEGGTVTRISRNANLVASPFLAPQTLYQNGGWEAITADTKQKAEILTNYGIQLGLFPVADVSTDPNAFIYDRTIGLDAAGTSTFVETVVKSLAGTGVASTLKHFPGYGNNRDSHVEIVRDTRTLEELRTNDFLPFEAGIKAGADSILVSHNIVTSIDDTQPASLSPKVIQVLREELGFEGVIMTDDMDMLGLADFTSQEQAGLTALKAGNDLVLSSSYASQIPVVITAVENGDYPEADLDASVRRILTLKESLGLLNE</sequence>
<evidence type="ECO:0000313" key="9">
    <source>
        <dbReference type="Proteomes" id="UP000182149"/>
    </source>
</evidence>
<evidence type="ECO:0000313" key="8">
    <source>
        <dbReference type="EMBL" id="OJG09880.1"/>
    </source>
</evidence>
<gene>
    <name evidence="8" type="ORF">RU93_GL000519</name>
</gene>
<protein>
    <recommendedName>
        <fullName evidence="3">beta-N-acetylhexosaminidase</fullName>
        <ecNumber evidence="3">3.2.1.52</ecNumber>
    </recommendedName>
</protein>
<dbReference type="PANTHER" id="PTHR30480:SF13">
    <property type="entry name" value="BETA-HEXOSAMINIDASE"/>
    <property type="match status" value="1"/>
</dbReference>
<comment type="similarity">
    <text evidence="2">Belongs to the glycosyl hydrolase 3 family.</text>
</comment>
<feature type="compositionally biased region" description="Low complexity" evidence="6">
    <location>
        <begin position="35"/>
        <end position="60"/>
    </location>
</feature>
<name>A0A1L8QQW7_9ENTE</name>
<evidence type="ECO:0000259" key="7">
    <source>
        <dbReference type="Pfam" id="PF00933"/>
    </source>
</evidence>
<dbReference type="RefSeq" id="WP_071875225.1">
    <property type="nucleotide sequence ID" value="NZ_JBHSHF010000016.1"/>
</dbReference>
<feature type="region of interest" description="Disordered" evidence="6">
    <location>
        <begin position="29"/>
        <end position="73"/>
    </location>
</feature>
<feature type="compositionally biased region" description="Polar residues" evidence="6">
    <location>
        <begin position="61"/>
        <end position="73"/>
    </location>
</feature>
<comment type="caution">
    <text evidence="8">The sequence shown here is derived from an EMBL/GenBank/DDBJ whole genome shotgun (WGS) entry which is preliminary data.</text>
</comment>
<dbReference type="InterPro" id="IPR050226">
    <property type="entry name" value="NagZ_Beta-hexosaminidase"/>
</dbReference>
<dbReference type="OrthoDB" id="9805821at2"/>